<evidence type="ECO:0000259" key="3">
    <source>
        <dbReference type="SMART" id="SM00062"/>
    </source>
</evidence>
<dbReference type="Gene3D" id="3.40.190.10">
    <property type="entry name" value="Periplasmic binding protein-like II"/>
    <property type="match status" value="2"/>
</dbReference>
<name>A0A6I2GHX1_9LACT</name>
<dbReference type="RefSeq" id="WP_153863993.1">
    <property type="nucleotide sequence ID" value="NZ_WJQS01000011.1"/>
</dbReference>
<feature type="domain" description="Solute-binding protein family 3/N-terminal" evidence="3">
    <location>
        <begin position="34"/>
        <end position="271"/>
    </location>
</feature>
<evidence type="ECO:0000256" key="1">
    <source>
        <dbReference type="ARBA" id="ARBA00022729"/>
    </source>
</evidence>
<dbReference type="PANTHER" id="PTHR35936">
    <property type="entry name" value="MEMBRANE-BOUND LYTIC MUREIN TRANSGLYCOSYLASE F"/>
    <property type="match status" value="1"/>
</dbReference>
<dbReference type="SMART" id="SM00062">
    <property type="entry name" value="PBPb"/>
    <property type="match status" value="1"/>
</dbReference>
<protein>
    <submittedName>
        <fullName evidence="4">Transporter substrate-binding domain-containing protein</fullName>
    </submittedName>
</protein>
<feature type="chain" id="PRO_5026290605" evidence="2">
    <location>
        <begin position="30"/>
        <end position="275"/>
    </location>
</feature>
<keyword evidence="1 2" id="KW-0732">Signal</keyword>
<gene>
    <name evidence="4" type="ORF">GIY09_10655</name>
</gene>
<dbReference type="EMBL" id="WJQS01000011">
    <property type="protein sequence ID" value="MRI86304.1"/>
    <property type="molecule type" value="Genomic_DNA"/>
</dbReference>
<keyword evidence="5" id="KW-1185">Reference proteome</keyword>
<evidence type="ECO:0000313" key="5">
    <source>
        <dbReference type="Proteomes" id="UP000430975"/>
    </source>
</evidence>
<evidence type="ECO:0000313" key="4">
    <source>
        <dbReference type="EMBL" id="MRI86304.1"/>
    </source>
</evidence>
<feature type="signal peptide" evidence="2">
    <location>
        <begin position="1"/>
        <end position="29"/>
    </location>
</feature>
<accession>A0A6I2GHX1</accession>
<reference evidence="4 5" key="1">
    <citation type="submission" date="2019-11" db="EMBL/GenBank/DDBJ databases">
        <title>Characterisation of Fundicoccus ignavus gen. nov. sp. nov., a novel genus of the family Aerococcaceae isolated from bulk tank milk.</title>
        <authorList>
            <person name="Siebert A."/>
            <person name="Huptas C."/>
            <person name="Wenning M."/>
            <person name="Scherer S."/>
            <person name="Doll E.V."/>
        </authorList>
    </citation>
    <scope>NUCLEOTIDE SEQUENCE [LARGE SCALE GENOMIC DNA]</scope>
    <source>
        <strain evidence="4 5">WS4759</strain>
    </source>
</reference>
<dbReference type="AlphaFoldDB" id="A0A6I2GHX1"/>
<evidence type="ECO:0000256" key="2">
    <source>
        <dbReference type="SAM" id="SignalP"/>
    </source>
</evidence>
<dbReference type="Pfam" id="PF00497">
    <property type="entry name" value="SBP_bac_3"/>
    <property type="match status" value="1"/>
</dbReference>
<dbReference type="Proteomes" id="UP000430975">
    <property type="component" value="Unassembled WGS sequence"/>
</dbReference>
<comment type="caution">
    <text evidence="4">The sequence shown here is derived from an EMBL/GenBank/DDBJ whole genome shotgun (WGS) entry which is preliminary data.</text>
</comment>
<organism evidence="4 5">
    <name type="scientific">Fundicoccus ignavus</name>
    <dbReference type="NCBI Taxonomy" id="2664442"/>
    <lineage>
        <taxon>Bacteria</taxon>
        <taxon>Bacillati</taxon>
        <taxon>Bacillota</taxon>
        <taxon>Bacilli</taxon>
        <taxon>Lactobacillales</taxon>
        <taxon>Aerococcaceae</taxon>
        <taxon>Fundicoccus</taxon>
    </lineage>
</organism>
<dbReference type="SUPFAM" id="SSF53850">
    <property type="entry name" value="Periplasmic binding protein-like II"/>
    <property type="match status" value="1"/>
</dbReference>
<sequence length="275" mass="29954">MRKHLKMLLVSLVALLSLSAATSTVFVNAEDNEPLLVGMEAAYPPYNWTQSDDSNDAVAIQNSPDFANGYDVQIARKIGEALGREVVIVKTEWEGLLPALQSGKIDMIIAGMSPTEERAKVIDFSDPYYSIQFAMVMLKDSAYAEAKSISDFADAKVTGQLGTLHYALLEQLEGANVQQAMDAFPVMRVALQSKRIDAYVSEIPEAISATNALADFTYVLLDPSFDVPEADATISVGVKKDSPLLEEINKALAEISDEEREEIMEKAINTQPGAN</sequence>
<dbReference type="InterPro" id="IPR001638">
    <property type="entry name" value="Solute-binding_3/MltF_N"/>
</dbReference>
<dbReference type="PANTHER" id="PTHR35936:SF19">
    <property type="entry name" value="AMINO-ACID-BINDING PROTEIN YXEM-RELATED"/>
    <property type="match status" value="1"/>
</dbReference>
<proteinExistence type="predicted"/>